<feature type="region of interest" description="Disordered" evidence="3">
    <location>
        <begin position="347"/>
        <end position="382"/>
    </location>
</feature>
<dbReference type="PANTHER" id="PTHR13370">
    <property type="entry name" value="RNA METHYLASE-RELATED"/>
    <property type="match status" value="1"/>
</dbReference>
<evidence type="ECO:0000256" key="2">
    <source>
        <dbReference type="ARBA" id="ARBA00022679"/>
    </source>
</evidence>
<accession>A0A8J8P3Q9</accession>
<sequence>MVEALATSPQTKKYLVHFIKKFKLIDFCLPEFESLATLFIPGALGSWAPGRPQPCIETLRRNLYCQPRDTINIAKHPLVYANLPEDAGVIDRIIKRSILVKEVVDVISEAKTYDSLLQSVDKEKLFPILESGKSFKFNIEGIGRKISHKEQVEIIESFGIFPFSKNVDLKNPEIIFKIIENSEDHVIYFGTEVASNRVEEDTFHYKFDLKKRPYLGPTSTDHQLAFLMANQGQVSLGDFVYDPFVGTGSIVLACQYFNAFCFGGDLDIRVLKGYGVGRKTHNKVEGLEKIKKFDIYTNFYHYKMPVPEFFIMDCSNPAVHAQASNLRQPVFDSIVCDPPYGVRARSQKVGVSETKKKRQERKAAEKMEASEEEEVQDDDHDMPHFSMKEHYDVLKVYDDLLENASKILRPGGRLVFLFHTDTSLPAEKNKFPTHPAFEFICSSENNLTKCRARHLITMIKRVEE</sequence>
<name>A0A8J8P3Q9_HALGN</name>
<evidence type="ECO:0000259" key="4">
    <source>
        <dbReference type="Pfam" id="PF25904"/>
    </source>
</evidence>
<dbReference type="InterPro" id="IPR002052">
    <property type="entry name" value="DNA_methylase_N6_adenine_CS"/>
</dbReference>
<dbReference type="Gene3D" id="3.40.50.150">
    <property type="entry name" value="Vaccinia Virus protein VP39"/>
    <property type="match status" value="1"/>
</dbReference>
<dbReference type="GO" id="GO:0032259">
    <property type="term" value="P:methylation"/>
    <property type="evidence" value="ECO:0007669"/>
    <property type="project" value="UniProtKB-KW"/>
</dbReference>
<dbReference type="PIRSF" id="PIRSF017259">
    <property type="entry name" value="tRNA_mtfrase_TRM11"/>
    <property type="match status" value="1"/>
</dbReference>
<dbReference type="PROSITE" id="PS00092">
    <property type="entry name" value="N6_MTASE"/>
    <property type="match status" value="1"/>
</dbReference>
<evidence type="ECO:0000313" key="6">
    <source>
        <dbReference type="Proteomes" id="UP000785679"/>
    </source>
</evidence>
<dbReference type="GO" id="GO:0005737">
    <property type="term" value="C:cytoplasm"/>
    <property type="evidence" value="ECO:0007669"/>
    <property type="project" value="TreeGrafter"/>
</dbReference>
<dbReference type="PANTHER" id="PTHR13370:SF3">
    <property type="entry name" value="TRNA (GUANINE(10)-N2)-METHYLTRANSFERASE HOMOLOG"/>
    <property type="match status" value="1"/>
</dbReference>
<gene>
    <name evidence="5" type="ORF">FGO68_gene8826</name>
</gene>
<evidence type="ECO:0000256" key="3">
    <source>
        <dbReference type="SAM" id="MobiDB-lite"/>
    </source>
</evidence>
<dbReference type="SUPFAM" id="SSF53335">
    <property type="entry name" value="S-adenosyl-L-methionine-dependent methyltransferases"/>
    <property type="match status" value="1"/>
</dbReference>
<dbReference type="AlphaFoldDB" id="A0A8J8P3Q9"/>
<reference evidence="5" key="1">
    <citation type="submission" date="2019-06" db="EMBL/GenBank/DDBJ databases">
        <authorList>
            <person name="Zheng W."/>
        </authorList>
    </citation>
    <scope>NUCLEOTIDE SEQUENCE</scope>
    <source>
        <strain evidence="5">QDHG01</strain>
    </source>
</reference>
<feature type="domain" description="tRNA (guanine(10)-N(2))-methyltransferase TRMT11 N-terminal" evidence="4">
    <location>
        <begin position="75"/>
        <end position="184"/>
    </location>
</feature>
<feature type="compositionally biased region" description="Acidic residues" evidence="3">
    <location>
        <begin position="370"/>
        <end position="380"/>
    </location>
</feature>
<dbReference type="GO" id="GO:0003676">
    <property type="term" value="F:nucleic acid binding"/>
    <property type="evidence" value="ECO:0007669"/>
    <property type="project" value="InterPro"/>
</dbReference>
<evidence type="ECO:0000313" key="5">
    <source>
        <dbReference type="EMBL" id="TNV85484.1"/>
    </source>
</evidence>
<organism evidence="5 6">
    <name type="scientific">Halteria grandinella</name>
    <dbReference type="NCBI Taxonomy" id="5974"/>
    <lineage>
        <taxon>Eukaryota</taxon>
        <taxon>Sar</taxon>
        <taxon>Alveolata</taxon>
        <taxon>Ciliophora</taxon>
        <taxon>Intramacronucleata</taxon>
        <taxon>Spirotrichea</taxon>
        <taxon>Stichotrichia</taxon>
        <taxon>Sporadotrichida</taxon>
        <taxon>Halteriidae</taxon>
        <taxon>Halteria</taxon>
    </lineage>
</organism>
<comment type="caution">
    <text evidence="5">The sequence shown here is derived from an EMBL/GenBank/DDBJ whole genome shotgun (WGS) entry which is preliminary data.</text>
</comment>
<dbReference type="PRINTS" id="PR00507">
    <property type="entry name" value="N12N6MTFRASE"/>
</dbReference>
<dbReference type="InterPro" id="IPR059073">
    <property type="entry name" value="TRMT11_N"/>
</dbReference>
<keyword evidence="2" id="KW-0808">Transferase</keyword>
<keyword evidence="1" id="KW-0489">Methyltransferase</keyword>
<keyword evidence="6" id="KW-1185">Reference proteome</keyword>
<proteinExistence type="predicted"/>
<dbReference type="GO" id="GO:0008168">
    <property type="term" value="F:methyltransferase activity"/>
    <property type="evidence" value="ECO:0007669"/>
    <property type="project" value="UniProtKB-KW"/>
</dbReference>
<protein>
    <recommendedName>
        <fullName evidence="4">tRNA (guanine(10)-N(2))-methyltransferase TRMT11 N-terminal domain-containing protein</fullName>
    </recommendedName>
</protein>
<dbReference type="OrthoDB" id="296065at2759"/>
<dbReference type="EMBL" id="RRYP01001798">
    <property type="protein sequence ID" value="TNV85484.1"/>
    <property type="molecule type" value="Genomic_DNA"/>
</dbReference>
<evidence type="ECO:0000256" key="1">
    <source>
        <dbReference type="ARBA" id="ARBA00022603"/>
    </source>
</evidence>
<dbReference type="Proteomes" id="UP000785679">
    <property type="component" value="Unassembled WGS sequence"/>
</dbReference>
<dbReference type="InterPro" id="IPR029063">
    <property type="entry name" value="SAM-dependent_MTases_sf"/>
</dbReference>
<dbReference type="Pfam" id="PF25904">
    <property type="entry name" value="Tmrp11_N"/>
    <property type="match status" value="1"/>
</dbReference>